<organism evidence="2 3">
    <name type="scientific">Ensete ventricosum</name>
    <name type="common">Abyssinian banana</name>
    <name type="synonym">Musa ensete</name>
    <dbReference type="NCBI Taxonomy" id="4639"/>
    <lineage>
        <taxon>Eukaryota</taxon>
        <taxon>Viridiplantae</taxon>
        <taxon>Streptophyta</taxon>
        <taxon>Embryophyta</taxon>
        <taxon>Tracheophyta</taxon>
        <taxon>Spermatophyta</taxon>
        <taxon>Magnoliopsida</taxon>
        <taxon>Liliopsida</taxon>
        <taxon>Zingiberales</taxon>
        <taxon>Musaceae</taxon>
        <taxon>Ensete</taxon>
    </lineage>
</organism>
<evidence type="ECO:0000313" key="3">
    <source>
        <dbReference type="Proteomes" id="UP000287651"/>
    </source>
</evidence>
<proteinExistence type="predicted"/>
<dbReference type="AlphaFoldDB" id="A0A427AHF3"/>
<dbReference type="PANTHER" id="PTHR47873:SF1">
    <property type="entry name" value="ARM REPEAT SUPERFAMILY PROTEIN"/>
    <property type="match status" value="1"/>
</dbReference>
<dbReference type="Proteomes" id="UP000287651">
    <property type="component" value="Unassembled WGS sequence"/>
</dbReference>
<accession>A0A427AHF3</accession>
<sequence length="83" mass="8829">MAWKASGRAAEHAAGALVAVLGGSEALHREAVAAGVVAHLLLMVQGGCSDRAKRKAQLLLKLLRPAWPHRDFIANSDDFIQAF</sequence>
<name>A0A427AHF3_ENSVE</name>
<dbReference type="InterPro" id="IPR058678">
    <property type="entry name" value="ARM_PUB"/>
</dbReference>
<evidence type="ECO:0000259" key="1">
    <source>
        <dbReference type="Pfam" id="PF25598"/>
    </source>
</evidence>
<gene>
    <name evidence="2" type="ORF">B296_00005759</name>
</gene>
<feature type="domain" description="U-box" evidence="1">
    <location>
        <begin position="4"/>
        <end position="77"/>
    </location>
</feature>
<comment type="caution">
    <text evidence="2">The sequence shown here is derived from an EMBL/GenBank/DDBJ whole genome shotgun (WGS) entry which is preliminary data.</text>
</comment>
<dbReference type="EMBL" id="AMZH03002418">
    <property type="protein sequence ID" value="RRT75636.1"/>
    <property type="molecule type" value="Genomic_DNA"/>
</dbReference>
<protein>
    <recommendedName>
        <fullName evidence="1">U-box domain-containing protein</fullName>
    </recommendedName>
</protein>
<evidence type="ECO:0000313" key="2">
    <source>
        <dbReference type="EMBL" id="RRT75636.1"/>
    </source>
</evidence>
<dbReference type="Pfam" id="PF25598">
    <property type="entry name" value="ARM_PUB"/>
    <property type="match status" value="1"/>
</dbReference>
<dbReference type="PANTHER" id="PTHR47873">
    <property type="entry name" value="ARM REPEAT SUPERFAMILY PROTEIN"/>
    <property type="match status" value="1"/>
</dbReference>
<reference evidence="2 3" key="1">
    <citation type="journal article" date="2014" name="Agronomy (Basel)">
        <title>A Draft Genome Sequence for Ensete ventricosum, the Drought-Tolerant Tree Against Hunger.</title>
        <authorList>
            <person name="Harrison J."/>
            <person name="Moore K.A."/>
            <person name="Paszkiewicz K."/>
            <person name="Jones T."/>
            <person name="Grant M."/>
            <person name="Ambacheew D."/>
            <person name="Muzemil S."/>
            <person name="Studholme D.J."/>
        </authorList>
    </citation>
    <scope>NUCLEOTIDE SEQUENCE [LARGE SCALE GENOMIC DNA]</scope>
</reference>